<dbReference type="InterPro" id="IPR038318">
    <property type="entry name" value="KdpD_sf"/>
</dbReference>
<keyword evidence="5" id="KW-0547">Nucleotide-binding</keyword>
<proteinExistence type="predicted"/>
<evidence type="ECO:0000259" key="12">
    <source>
        <dbReference type="Pfam" id="PF13493"/>
    </source>
</evidence>
<keyword evidence="4 11" id="KW-0812">Transmembrane</keyword>
<keyword evidence="2" id="KW-0597">Phosphoprotein</keyword>
<reference evidence="13" key="2">
    <citation type="submission" date="2022-09" db="EMBL/GenBank/DDBJ databases">
        <title>Biosynthetic gene clusters of Dactylosporangioum fulvum.</title>
        <authorList>
            <person name="Caradec T."/>
        </authorList>
    </citation>
    <scope>NUCLEOTIDE SEQUENCE</scope>
    <source>
        <strain evidence="13">NRRL B-16292</strain>
    </source>
</reference>
<evidence type="ECO:0000256" key="1">
    <source>
        <dbReference type="ARBA" id="ARBA00004141"/>
    </source>
</evidence>
<comment type="subcellular location">
    <subcellularLocation>
        <location evidence="1">Membrane</location>
        <topology evidence="1">Multi-pass membrane protein</topology>
    </subcellularLocation>
</comment>
<dbReference type="Pfam" id="PF13493">
    <property type="entry name" value="DUF4118"/>
    <property type="match status" value="1"/>
</dbReference>
<keyword evidence="6" id="KW-0418">Kinase</keyword>
<feature type="transmembrane region" description="Helical" evidence="11">
    <location>
        <begin position="33"/>
        <end position="52"/>
    </location>
</feature>
<feature type="transmembrane region" description="Helical" evidence="11">
    <location>
        <begin position="89"/>
        <end position="106"/>
    </location>
</feature>
<protein>
    <submittedName>
        <fullName evidence="13">DUF4118 domain-containing protein</fullName>
    </submittedName>
</protein>
<keyword evidence="8 11" id="KW-1133">Transmembrane helix</keyword>
<evidence type="ECO:0000256" key="3">
    <source>
        <dbReference type="ARBA" id="ARBA00022679"/>
    </source>
</evidence>
<evidence type="ECO:0000256" key="10">
    <source>
        <dbReference type="ARBA" id="ARBA00023136"/>
    </source>
</evidence>
<keyword evidence="3" id="KW-0808">Transferase</keyword>
<keyword evidence="14" id="KW-1185">Reference proteome</keyword>
<dbReference type="RefSeq" id="WP_259856702.1">
    <property type="nucleotide sequence ID" value="NZ_BAAAST010000153.1"/>
</dbReference>
<dbReference type="EMBL" id="CP073720">
    <property type="protein sequence ID" value="UWP79155.1"/>
    <property type="molecule type" value="Genomic_DNA"/>
</dbReference>
<keyword evidence="10 11" id="KW-0472">Membrane</keyword>
<evidence type="ECO:0000313" key="13">
    <source>
        <dbReference type="EMBL" id="UWP79155.1"/>
    </source>
</evidence>
<accession>A0ABY5VPD5</accession>
<dbReference type="Gene3D" id="1.20.120.620">
    <property type="entry name" value="Backbone structure of the membrane domain of e. Coli histidine kinase receptor kdpd"/>
    <property type="match status" value="1"/>
</dbReference>
<evidence type="ECO:0000256" key="11">
    <source>
        <dbReference type="SAM" id="Phobius"/>
    </source>
</evidence>
<evidence type="ECO:0000256" key="5">
    <source>
        <dbReference type="ARBA" id="ARBA00022741"/>
    </source>
</evidence>
<evidence type="ECO:0000256" key="9">
    <source>
        <dbReference type="ARBA" id="ARBA00023012"/>
    </source>
</evidence>
<evidence type="ECO:0000256" key="8">
    <source>
        <dbReference type="ARBA" id="ARBA00022989"/>
    </source>
</evidence>
<dbReference type="Proteomes" id="UP001059617">
    <property type="component" value="Chromosome"/>
</dbReference>
<evidence type="ECO:0000256" key="4">
    <source>
        <dbReference type="ARBA" id="ARBA00022692"/>
    </source>
</evidence>
<keyword evidence="7" id="KW-0067">ATP-binding</keyword>
<organism evidence="13 14">
    <name type="scientific">Dactylosporangium fulvum</name>
    <dbReference type="NCBI Taxonomy" id="53359"/>
    <lineage>
        <taxon>Bacteria</taxon>
        <taxon>Bacillati</taxon>
        <taxon>Actinomycetota</taxon>
        <taxon>Actinomycetes</taxon>
        <taxon>Micromonosporales</taxon>
        <taxon>Micromonosporaceae</taxon>
        <taxon>Dactylosporangium</taxon>
    </lineage>
</organism>
<gene>
    <name evidence="13" type="ORF">Dfulv_28760</name>
</gene>
<dbReference type="InterPro" id="IPR025201">
    <property type="entry name" value="KdpD_TM"/>
</dbReference>
<evidence type="ECO:0000313" key="14">
    <source>
        <dbReference type="Proteomes" id="UP001059617"/>
    </source>
</evidence>
<keyword evidence="9" id="KW-0902">Two-component regulatory system</keyword>
<reference evidence="13" key="1">
    <citation type="submission" date="2021-04" db="EMBL/GenBank/DDBJ databases">
        <authorList>
            <person name="Hartkoorn R.C."/>
            <person name="Beaudoing E."/>
            <person name="Hot D."/>
        </authorList>
    </citation>
    <scope>NUCLEOTIDE SEQUENCE</scope>
    <source>
        <strain evidence="13">NRRL B-16292</strain>
    </source>
</reference>
<name>A0ABY5VPD5_9ACTN</name>
<evidence type="ECO:0000256" key="2">
    <source>
        <dbReference type="ARBA" id="ARBA00022553"/>
    </source>
</evidence>
<evidence type="ECO:0000256" key="7">
    <source>
        <dbReference type="ARBA" id="ARBA00022840"/>
    </source>
</evidence>
<evidence type="ECO:0000256" key="6">
    <source>
        <dbReference type="ARBA" id="ARBA00022777"/>
    </source>
</evidence>
<feature type="domain" description="Sensor protein KdpD transmembrane" evidence="12">
    <location>
        <begin position="13"/>
        <end position="111"/>
    </location>
</feature>
<sequence length="248" mass="26380">MRWYLHRDLIALAAAVVGPVVVAAVLTTLRTVLSPANAALVLVVVVVAVAAVGNRFAGALSALVAAAAFDLLLTRPYERFAINAPADVITAVLLLVVGLAVSQLAARARRLRLVTIDDAHQLAQIRSTAELVESGAEGRAVVNHVRGQLIDLLQLRDCRFEYGTLLGHPARLERDGAITQGRIHWSRDRDVLPDEEVELRASAGGRYYGRFMLRPTPGTVVPLQARLVAVTLADQAGAALSAETAGPP</sequence>